<keyword evidence="4" id="KW-0472">Membrane</keyword>
<evidence type="ECO:0000256" key="5">
    <source>
        <dbReference type="ARBA" id="ARBA00022734"/>
    </source>
</evidence>
<dbReference type="InterPro" id="IPR012413">
    <property type="entry name" value="BA14K"/>
</dbReference>
<evidence type="ECO:0000256" key="4">
    <source>
        <dbReference type="ARBA" id="ARBA00022475"/>
    </source>
</evidence>
<evidence type="ECO:0000256" key="1">
    <source>
        <dbReference type="ARBA" id="ARBA00004167"/>
    </source>
</evidence>
<evidence type="ECO:0000313" key="7">
    <source>
        <dbReference type="EMBL" id="RKF07851.1"/>
    </source>
</evidence>
<gene>
    <name evidence="7" type="ORF">DEM25_003950</name>
</gene>
<proteinExistence type="inferred from homology"/>
<keyword evidence="5" id="KW-0430">Lectin</keyword>
<evidence type="ECO:0000256" key="2">
    <source>
        <dbReference type="ARBA" id="ARBA00010270"/>
    </source>
</evidence>
<comment type="subcellular location">
    <subcellularLocation>
        <location evidence="1">Membrane</location>
        <topology evidence="1">Single-pass membrane protein</topology>
    </subcellularLocation>
</comment>
<keyword evidence="8" id="KW-1185">Reference proteome</keyword>
<dbReference type="AlphaFoldDB" id="A0A3A8AQE3"/>
<dbReference type="Pfam" id="PF07886">
    <property type="entry name" value="BA14K"/>
    <property type="match status" value="1"/>
</dbReference>
<reference evidence="7 8" key="1">
    <citation type="journal article" date="2018" name="Int. J. Syst. Bacteriol.">
        <title>Oceaniradius stylonemae gen. nov., sp. nov., isolated from a red alga, Stylonema cornu-cervi.</title>
        <authorList>
            <person name="Jeong S."/>
        </authorList>
    </citation>
    <scope>NUCLEOTIDE SEQUENCE [LARGE SCALE GENOMIC DNA]</scope>
    <source>
        <strain evidence="7 8">StC1</strain>
    </source>
</reference>
<dbReference type="Proteomes" id="UP000246132">
    <property type="component" value="Unassembled WGS sequence"/>
</dbReference>
<organism evidence="7 8">
    <name type="scientific">Oceaniradius stylonematis</name>
    <dbReference type="NCBI Taxonomy" id="2184161"/>
    <lineage>
        <taxon>Bacteria</taxon>
        <taxon>Pseudomonadati</taxon>
        <taxon>Pseudomonadota</taxon>
        <taxon>Alphaproteobacteria</taxon>
        <taxon>Hyphomicrobiales</taxon>
        <taxon>Ahrensiaceae</taxon>
        <taxon>Oceaniradius</taxon>
    </lineage>
</organism>
<accession>A0A3A8AQE3</accession>
<evidence type="ECO:0000256" key="3">
    <source>
        <dbReference type="ARBA" id="ARBA00020552"/>
    </source>
</evidence>
<evidence type="ECO:0000256" key="6">
    <source>
        <dbReference type="ARBA" id="ARBA00025321"/>
    </source>
</evidence>
<evidence type="ECO:0000313" key="8">
    <source>
        <dbReference type="Proteomes" id="UP000246132"/>
    </source>
</evidence>
<dbReference type="GO" id="GO:0030246">
    <property type="term" value="F:carbohydrate binding"/>
    <property type="evidence" value="ECO:0007669"/>
    <property type="project" value="UniProtKB-KW"/>
</dbReference>
<keyword evidence="4" id="KW-1003">Cell membrane</keyword>
<comment type="similarity">
    <text evidence="2">Belongs to the BA14k family.</text>
</comment>
<dbReference type="EMBL" id="QFWV02000004">
    <property type="protein sequence ID" value="RKF07851.1"/>
    <property type="molecule type" value="Genomic_DNA"/>
</dbReference>
<dbReference type="OrthoDB" id="8117189at2"/>
<comment type="function">
    <text evidence="6">Has immunoglobulin-binding and hemagglutination properties, and can bind to mannose. Essential for virulence. May be involved in LPS biosynthesis or polysaccharide transport.</text>
</comment>
<dbReference type="GO" id="GO:0016020">
    <property type="term" value="C:membrane"/>
    <property type="evidence" value="ECO:0007669"/>
    <property type="project" value="UniProtKB-SubCell"/>
</dbReference>
<name>A0A3A8AQE3_9HYPH</name>
<protein>
    <recommendedName>
        <fullName evidence="3">Lectin-like protein BA14k</fullName>
    </recommendedName>
</protein>
<sequence length="131" mass="15477">MPAPKLTADALAAGSSGIVHVGGRGHVSVGIRWSGGHVYYNGYRGYHRQRHGYRRHHGYWFPHRAFVVVVPRYRYIPVQPYHPPRAVHPRIIRLSHAHKQWCEHRYRSYRLRDNTFQPYHGPRRPCVSPYY</sequence>
<comment type="caution">
    <text evidence="7">The sequence shown here is derived from an EMBL/GenBank/DDBJ whole genome shotgun (WGS) entry which is preliminary data.</text>
</comment>